<dbReference type="EMBL" id="VWXL01000020">
    <property type="protein sequence ID" value="MVB10186.1"/>
    <property type="molecule type" value="Genomic_DNA"/>
</dbReference>
<evidence type="ECO:0000313" key="5">
    <source>
        <dbReference type="Proteomes" id="UP000469440"/>
    </source>
</evidence>
<keyword evidence="5" id="KW-1185">Reference proteome</keyword>
<proteinExistence type="predicted"/>
<name>A0A6N8HWK7_9FIRM</name>
<reference evidence="3 5" key="1">
    <citation type="submission" date="2019-09" db="EMBL/GenBank/DDBJ databases">
        <title>Genome sequence of Clostridium sp. EA1.</title>
        <authorList>
            <person name="Poehlein A."/>
            <person name="Bengelsdorf F.R."/>
            <person name="Daniel R."/>
        </authorList>
    </citation>
    <scope>NUCLEOTIDE SEQUENCE [LARGE SCALE GENOMIC DNA]</scope>
    <source>
        <strain evidence="3 5">EA1</strain>
    </source>
</reference>
<dbReference type="Proteomes" id="UP000515909">
    <property type="component" value="Chromosome"/>
</dbReference>
<evidence type="ECO:0000313" key="4">
    <source>
        <dbReference type="EMBL" id="QNK41775.1"/>
    </source>
</evidence>
<protein>
    <submittedName>
        <fullName evidence="4">PAS domain-containing protein</fullName>
    </submittedName>
    <submittedName>
        <fullName evidence="3">YheO-like PAS domain protein</fullName>
    </submittedName>
</protein>
<dbReference type="InterPro" id="IPR013559">
    <property type="entry name" value="YheO"/>
</dbReference>
<accession>A0A6N8HWK7</accession>
<dbReference type="EMBL" id="CP060286">
    <property type="protein sequence ID" value="QNK41775.1"/>
    <property type="molecule type" value="Genomic_DNA"/>
</dbReference>
<evidence type="ECO:0000313" key="6">
    <source>
        <dbReference type="Proteomes" id="UP000515909"/>
    </source>
</evidence>
<dbReference type="Proteomes" id="UP000469440">
    <property type="component" value="Unassembled WGS sequence"/>
</dbReference>
<dbReference type="InterPro" id="IPR039445">
    <property type="entry name" value="DauR-like_HTH"/>
</dbReference>
<evidence type="ECO:0000259" key="2">
    <source>
        <dbReference type="Pfam" id="PF13309"/>
    </source>
</evidence>
<feature type="domain" description="Transcriptional regulator DauR-like HTH" evidence="2">
    <location>
        <begin position="165"/>
        <end position="217"/>
    </location>
</feature>
<dbReference type="InterPro" id="IPR039446">
    <property type="entry name" value="DauR-like"/>
</dbReference>
<sequence>MQYSNVKLSITEKKIIETYKVFAKGLADYLGESCEVILHSLEDLDHSVIEIIHGYHSGRSIGAPITDLALAFLENNQKNSDRHFLTYFSKSKTGQPLKSCTISIQGDKNRIIGLLCINYYLNTPFFSVINSFLPQPGIETAKTFTENYVENSDDLIRASVEMAKEKVFNDSSITVANRNKEIINFLYEKGIFNLKDAVVKIAAILSISKNTVYMHIRNRPRK</sequence>
<organism evidence="3 5">
    <name type="scientific">Caproicibacter fermentans</name>
    <dbReference type="NCBI Taxonomy" id="2576756"/>
    <lineage>
        <taxon>Bacteria</taxon>
        <taxon>Bacillati</taxon>
        <taxon>Bacillota</taxon>
        <taxon>Clostridia</taxon>
        <taxon>Eubacteriales</taxon>
        <taxon>Acutalibacteraceae</taxon>
        <taxon>Caproicibacter</taxon>
    </lineage>
</organism>
<evidence type="ECO:0000313" key="3">
    <source>
        <dbReference type="EMBL" id="MVB10186.1"/>
    </source>
</evidence>
<accession>A0A7G8TDT4</accession>
<reference evidence="4 6" key="2">
    <citation type="submission" date="2020-08" db="EMBL/GenBank/DDBJ databases">
        <title>The isolate Caproiciproducens sp. 7D4C2 produces n-caproate at mildly acidic conditions from hexoses: genome and rBOX comparison with related strains and chain-elongating bacteria.</title>
        <authorList>
            <person name="Esquivel-Elizondo S."/>
            <person name="Bagci C."/>
            <person name="Temovska M."/>
            <person name="Jeon B.S."/>
            <person name="Bessarab I."/>
            <person name="Williams R.B.H."/>
            <person name="Huson D.H."/>
            <person name="Angenent L.T."/>
        </authorList>
    </citation>
    <scope>NUCLEOTIDE SEQUENCE [LARGE SCALE GENOMIC DNA]</scope>
    <source>
        <strain evidence="4 6">7D4C2</strain>
    </source>
</reference>
<dbReference type="OrthoDB" id="9796595at2"/>
<feature type="domain" description="YheO-like" evidence="1">
    <location>
        <begin position="17"/>
        <end position="123"/>
    </location>
</feature>
<gene>
    <name evidence="3" type="ORF">CAFE_08640</name>
    <name evidence="4" type="ORF">HCR03_05890</name>
</gene>
<dbReference type="AlphaFoldDB" id="A0A6N8HWK7"/>
<dbReference type="PANTHER" id="PTHR35568:SF1">
    <property type="entry name" value="TRANSCRIPTIONAL REGULATOR DAUR"/>
    <property type="match status" value="1"/>
</dbReference>
<evidence type="ECO:0000259" key="1">
    <source>
        <dbReference type="Pfam" id="PF08348"/>
    </source>
</evidence>
<dbReference type="KEGG" id="cfem:HCR03_05890"/>
<dbReference type="Pfam" id="PF13309">
    <property type="entry name" value="HTH_22"/>
    <property type="match status" value="1"/>
</dbReference>
<dbReference type="RefSeq" id="WP_066648256.1">
    <property type="nucleotide sequence ID" value="NZ_CP060286.1"/>
</dbReference>
<dbReference type="PANTHER" id="PTHR35568">
    <property type="entry name" value="TRANSCRIPTIONAL REGULATOR DAUR"/>
    <property type="match status" value="1"/>
</dbReference>
<dbReference type="Pfam" id="PF08348">
    <property type="entry name" value="PAS_6"/>
    <property type="match status" value="1"/>
</dbReference>